<dbReference type="EMBL" id="JARKIE010000908">
    <property type="protein sequence ID" value="KAJ7613334.1"/>
    <property type="molecule type" value="Genomic_DNA"/>
</dbReference>
<reference evidence="1" key="1">
    <citation type="submission" date="2023-03" db="EMBL/GenBank/DDBJ databases">
        <title>Massive genome expansion in bonnet fungi (Mycena s.s.) driven by repeated elements and novel gene families across ecological guilds.</title>
        <authorList>
            <consortium name="Lawrence Berkeley National Laboratory"/>
            <person name="Harder C.B."/>
            <person name="Miyauchi S."/>
            <person name="Viragh M."/>
            <person name="Kuo A."/>
            <person name="Thoen E."/>
            <person name="Andreopoulos B."/>
            <person name="Lu D."/>
            <person name="Skrede I."/>
            <person name="Drula E."/>
            <person name="Henrissat B."/>
            <person name="Morin E."/>
            <person name="Kohler A."/>
            <person name="Barry K."/>
            <person name="LaButti K."/>
            <person name="Morin E."/>
            <person name="Salamov A."/>
            <person name="Lipzen A."/>
            <person name="Mereny Z."/>
            <person name="Hegedus B."/>
            <person name="Baldrian P."/>
            <person name="Stursova M."/>
            <person name="Weitz H."/>
            <person name="Taylor A."/>
            <person name="Grigoriev I.V."/>
            <person name="Nagy L.G."/>
            <person name="Martin F."/>
            <person name="Kauserud H."/>
        </authorList>
    </citation>
    <scope>NUCLEOTIDE SEQUENCE</scope>
    <source>
        <strain evidence="1">CBHHK067</strain>
    </source>
</reference>
<accession>A0AAD7B8J8</accession>
<organism evidence="1 2">
    <name type="scientific">Mycena rosella</name>
    <name type="common">Pink bonnet</name>
    <name type="synonym">Agaricus rosellus</name>
    <dbReference type="NCBI Taxonomy" id="1033263"/>
    <lineage>
        <taxon>Eukaryota</taxon>
        <taxon>Fungi</taxon>
        <taxon>Dikarya</taxon>
        <taxon>Basidiomycota</taxon>
        <taxon>Agaricomycotina</taxon>
        <taxon>Agaricomycetes</taxon>
        <taxon>Agaricomycetidae</taxon>
        <taxon>Agaricales</taxon>
        <taxon>Marasmiineae</taxon>
        <taxon>Mycenaceae</taxon>
        <taxon>Mycena</taxon>
    </lineage>
</organism>
<gene>
    <name evidence="1" type="ORF">B0H17DRAFT_1220838</name>
</gene>
<dbReference type="Proteomes" id="UP001221757">
    <property type="component" value="Unassembled WGS sequence"/>
</dbReference>
<protein>
    <submittedName>
        <fullName evidence="1">Uncharacterized protein</fullName>
    </submittedName>
</protein>
<sequence>MKYAGGALRLMRTPGRSTVNTVSLKDVIHPYELRSAFVFSLFIENDHLFQHFPFKRPEKKDPGRPHCLVYVGRDISQDITAVQGANLKTKRPKGDAEWYRVIAAA</sequence>
<dbReference type="AlphaFoldDB" id="A0AAD7B8J8"/>
<evidence type="ECO:0000313" key="1">
    <source>
        <dbReference type="EMBL" id="KAJ7613334.1"/>
    </source>
</evidence>
<proteinExistence type="predicted"/>
<name>A0AAD7B8J8_MYCRO</name>
<evidence type="ECO:0000313" key="2">
    <source>
        <dbReference type="Proteomes" id="UP001221757"/>
    </source>
</evidence>
<keyword evidence="2" id="KW-1185">Reference proteome</keyword>
<comment type="caution">
    <text evidence="1">The sequence shown here is derived from an EMBL/GenBank/DDBJ whole genome shotgun (WGS) entry which is preliminary data.</text>
</comment>